<dbReference type="SUPFAM" id="SSF51338">
    <property type="entry name" value="Composite domain of metallo-dependent hydrolases"/>
    <property type="match status" value="1"/>
</dbReference>
<dbReference type="RefSeq" id="WP_189767660.1">
    <property type="nucleotide sequence ID" value="NZ_BNCK01000002.1"/>
</dbReference>
<feature type="chain" id="PRO_5037356997" evidence="2">
    <location>
        <begin position="21"/>
        <end position="415"/>
    </location>
</feature>
<protein>
    <submittedName>
        <fullName evidence="4">Amidohydrolase</fullName>
    </submittedName>
</protein>
<evidence type="ECO:0000256" key="1">
    <source>
        <dbReference type="SAM" id="MobiDB-lite"/>
    </source>
</evidence>
<keyword evidence="2" id="KW-0732">Signal</keyword>
<evidence type="ECO:0000259" key="3">
    <source>
        <dbReference type="Pfam" id="PF01979"/>
    </source>
</evidence>
<feature type="signal peptide" evidence="2">
    <location>
        <begin position="1"/>
        <end position="20"/>
    </location>
</feature>
<dbReference type="PANTHER" id="PTHR43135">
    <property type="entry name" value="ALPHA-D-RIBOSE 1-METHYLPHOSPHONATE 5-TRIPHOSPHATE DIPHOSPHATASE"/>
    <property type="match status" value="1"/>
</dbReference>
<comment type="caution">
    <text evidence="4">The sequence shown here is derived from an EMBL/GenBank/DDBJ whole genome shotgun (WGS) entry which is preliminary data.</text>
</comment>
<dbReference type="InterPro" id="IPR011059">
    <property type="entry name" value="Metal-dep_hydrolase_composite"/>
</dbReference>
<dbReference type="InterPro" id="IPR051781">
    <property type="entry name" value="Metallo-dep_Hydrolase"/>
</dbReference>
<reference evidence="4" key="2">
    <citation type="submission" date="2020-09" db="EMBL/GenBank/DDBJ databases">
        <authorList>
            <person name="Sun Q."/>
            <person name="Kim S."/>
        </authorList>
    </citation>
    <scope>NUCLEOTIDE SEQUENCE</scope>
    <source>
        <strain evidence="4">KCTC 42731</strain>
    </source>
</reference>
<feature type="domain" description="Amidohydrolase-related" evidence="3">
    <location>
        <begin position="254"/>
        <end position="387"/>
    </location>
</feature>
<evidence type="ECO:0000256" key="2">
    <source>
        <dbReference type="SAM" id="SignalP"/>
    </source>
</evidence>
<dbReference type="SUPFAM" id="SSF51556">
    <property type="entry name" value="Metallo-dependent hydrolases"/>
    <property type="match status" value="1"/>
</dbReference>
<feature type="region of interest" description="Disordered" evidence="1">
    <location>
        <begin position="193"/>
        <end position="218"/>
    </location>
</feature>
<dbReference type="PANTHER" id="PTHR43135:SF3">
    <property type="entry name" value="ALPHA-D-RIBOSE 1-METHYLPHOSPHONATE 5-TRIPHOSPHATE DIPHOSPHATASE"/>
    <property type="match status" value="1"/>
</dbReference>
<reference evidence="4" key="1">
    <citation type="journal article" date="2014" name="Int. J. Syst. Evol. Microbiol.">
        <title>Complete genome sequence of Corynebacterium casei LMG S-19264T (=DSM 44701T), isolated from a smear-ripened cheese.</title>
        <authorList>
            <consortium name="US DOE Joint Genome Institute (JGI-PGF)"/>
            <person name="Walter F."/>
            <person name="Albersmeier A."/>
            <person name="Kalinowski J."/>
            <person name="Ruckert C."/>
        </authorList>
    </citation>
    <scope>NUCLEOTIDE SEQUENCE</scope>
    <source>
        <strain evidence="4">KCTC 42731</strain>
    </source>
</reference>
<dbReference type="Gene3D" id="3.20.20.140">
    <property type="entry name" value="Metal-dependent hydrolases"/>
    <property type="match status" value="2"/>
</dbReference>
<dbReference type="InterPro" id="IPR006680">
    <property type="entry name" value="Amidohydro-rel"/>
</dbReference>
<keyword evidence="5" id="KW-1185">Reference proteome</keyword>
<dbReference type="Proteomes" id="UP000623842">
    <property type="component" value="Unassembled WGS sequence"/>
</dbReference>
<name>A0A919BCQ6_9GAMM</name>
<dbReference type="Pfam" id="PF01979">
    <property type="entry name" value="Amidohydro_1"/>
    <property type="match status" value="1"/>
</dbReference>
<evidence type="ECO:0000313" key="4">
    <source>
        <dbReference type="EMBL" id="GHF83703.1"/>
    </source>
</evidence>
<dbReference type="GO" id="GO:0016810">
    <property type="term" value="F:hydrolase activity, acting on carbon-nitrogen (but not peptide) bonds"/>
    <property type="evidence" value="ECO:0007669"/>
    <property type="project" value="InterPro"/>
</dbReference>
<accession>A0A919BCQ6</accession>
<evidence type="ECO:0000313" key="5">
    <source>
        <dbReference type="Proteomes" id="UP000623842"/>
    </source>
</evidence>
<dbReference type="AlphaFoldDB" id="A0A919BCQ6"/>
<dbReference type="InterPro" id="IPR032466">
    <property type="entry name" value="Metal_Hydrolase"/>
</dbReference>
<gene>
    <name evidence="4" type="ORF">GCM10017161_08750</name>
</gene>
<dbReference type="EMBL" id="BNCK01000002">
    <property type="protein sequence ID" value="GHF83703.1"/>
    <property type="molecule type" value="Genomic_DNA"/>
</dbReference>
<organism evidence="4 5">
    <name type="scientific">Thalassotalea marina</name>
    <dbReference type="NCBI Taxonomy" id="1673741"/>
    <lineage>
        <taxon>Bacteria</taxon>
        <taxon>Pseudomonadati</taxon>
        <taxon>Pseudomonadota</taxon>
        <taxon>Gammaproteobacteria</taxon>
        <taxon>Alteromonadales</taxon>
        <taxon>Colwelliaceae</taxon>
        <taxon>Thalassotalea</taxon>
    </lineage>
</organism>
<sequence>MKLFKSSLIALALASTVANAQSIAITNATVHTMTEQGTLTNATVIIDDGVIKAINPSDVSADTVIDAAGKILTPGLIGALNQIGLVEVGAVSRTRDSSEKKADITFDVSSAFNPKSSVIPYTRKGGITTSIVAPSGGDDMFKGQAFYADLTGDFDSIVSTNTAAIVSLGAKSRGSRATTIVELREKLTNAQEKLAKAKDKKSDKKDDKKSDKKPKDSEIAMNRILEGKQPLVAYVDRATDILALIKIKKDFGINVVLAGAGDAERVAEQIAEAKIPVILGAINNLPSFDALNRSLVTPAKLFDAGVKVSYAVSGDTHNLYMLRFDAGISVANGVSKENALAAVTSNIADTFNIDAGRIAVGKRADLVLWSDDPFELSTRVERIWIEGEETSTSSRQDALRDRYTAKSDMPRAYVK</sequence>
<proteinExistence type="predicted"/>